<accession>A0A499VG23</accession>
<dbReference type="EMBL" id="AP019621">
    <property type="protein sequence ID" value="BBJ53383.1"/>
    <property type="molecule type" value="Genomic_DNA"/>
</dbReference>
<feature type="region of interest" description="Disordered" evidence="1">
    <location>
        <begin position="172"/>
        <end position="195"/>
    </location>
</feature>
<name>A0A499VG23_STRAX</name>
<feature type="compositionally biased region" description="Basic and acidic residues" evidence="1">
    <location>
        <begin position="130"/>
        <end position="141"/>
    </location>
</feature>
<evidence type="ECO:0000313" key="3">
    <source>
        <dbReference type="EMBL" id="BBJ53383.1"/>
    </source>
</evidence>
<keyword evidence="2" id="KW-0472">Membrane</keyword>
<evidence type="ECO:0000256" key="1">
    <source>
        <dbReference type="SAM" id="MobiDB-lite"/>
    </source>
</evidence>
<feature type="compositionally biased region" description="Basic residues" evidence="1">
    <location>
        <begin position="120"/>
        <end position="129"/>
    </location>
</feature>
<feature type="region of interest" description="Disordered" evidence="1">
    <location>
        <begin position="92"/>
        <end position="141"/>
    </location>
</feature>
<evidence type="ECO:0000256" key="2">
    <source>
        <dbReference type="SAM" id="Phobius"/>
    </source>
</evidence>
<feature type="compositionally biased region" description="Low complexity" evidence="1">
    <location>
        <begin position="31"/>
        <end position="40"/>
    </location>
</feature>
<sequence>MPVSRTSPTSRTSPDDLRRTPAQGAPPSPARPSAAPPSDTASDVVRWAVFSCALVPVVLVWYGTSLAGAAGTALGLAAVTGVCRMLLRQSERGRRGCRTRRPGSASRTGGGTAGAVGRGRAGHTGRVARGRTEAAATRREIRRSTDRFPRTRPHTFSQLLTTVHPWLEHPLTPVPPGPKGSPGTRAPYGDRPLGQGALPCTAHECNAS</sequence>
<feature type="region of interest" description="Disordered" evidence="1">
    <location>
        <begin position="1"/>
        <end position="40"/>
    </location>
</feature>
<protein>
    <submittedName>
        <fullName evidence="3">Uncharacterized protein</fullName>
    </submittedName>
</protein>
<reference evidence="3" key="1">
    <citation type="submission" date="2019-04" db="EMBL/GenBank/DDBJ databases">
        <title>Draft genome sequences of Streptomyces avermitilis MC3.</title>
        <authorList>
            <person name="Komaki H."/>
            <person name="Tamura T."/>
            <person name="Hosoyama A."/>
        </authorList>
    </citation>
    <scope>NUCLEOTIDE SEQUENCE</scope>
    <source>
        <strain evidence="3">MC3</strain>
    </source>
</reference>
<dbReference type="AlphaFoldDB" id="A0A499VG23"/>
<proteinExistence type="predicted"/>
<keyword evidence="2" id="KW-1133">Transmembrane helix</keyword>
<feature type="compositionally biased region" description="Low complexity" evidence="1">
    <location>
        <begin position="1"/>
        <end position="12"/>
    </location>
</feature>
<organism evidence="3">
    <name type="scientific">Streptomyces avermitilis</name>
    <dbReference type="NCBI Taxonomy" id="33903"/>
    <lineage>
        <taxon>Bacteria</taxon>
        <taxon>Bacillati</taxon>
        <taxon>Actinomycetota</taxon>
        <taxon>Actinomycetes</taxon>
        <taxon>Kitasatosporales</taxon>
        <taxon>Streptomycetaceae</taxon>
        <taxon>Streptomyces</taxon>
    </lineage>
</organism>
<keyword evidence="2" id="KW-0812">Transmembrane</keyword>
<gene>
    <name evidence="3" type="ORF">SAVMC3_60120</name>
</gene>
<feature type="compositionally biased region" description="Gly residues" evidence="1">
    <location>
        <begin position="108"/>
        <end position="119"/>
    </location>
</feature>
<feature type="transmembrane region" description="Helical" evidence="2">
    <location>
        <begin position="68"/>
        <end position="87"/>
    </location>
</feature>